<protein>
    <submittedName>
        <fullName evidence="2">Uncharacterized protein</fullName>
    </submittedName>
</protein>
<keyword evidence="1" id="KW-0812">Transmembrane</keyword>
<reference evidence="2 3" key="1">
    <citation type="journal article" date="2015" name="Nature">
        <title>rRNA introns, odd ribosomes, and small enigmatic genomes across a large radiation of phyla.</title>
        <authorList>
            <person name="Brown C.T."/>
            <person name="Hug L.A."/>
            <person name="Thomas B.C."/>
            <person name="Sharon I."/>
            <person name="Castelle C.J."/>
            <person name="Singh A."/>
            <person name="Wilkins M.J."/>
            <person name="Williams K.H."/>
            <person name="Banfield J.F."/>
        </authorList>
    </citation>
    <scope>NUCLEOTIDE SEQUENCE [LARGE SCALE GENOMIC DNA]</scope>
</reference>
<gene>
    <name evidence="2" type="ORF">UY55_C0008G0004</name>
</gene>
<feature type="transmembrane region" description="Helical" evidence="1">
    <location>
        <begin position="12"/>
        <end position="34"/>
    </location>
</feature>
<evidence type="ECO:0000256" key="1">
    <source>
        <dbReference type="SAM" id="Phobius"/>
    </source>
</evidence>
<dbReference type="STRING" id="1618665.UY55_C0008G0004"/>
<keyword evidence="1" id="KW-1133">Transmembrane helix</keyword>
<evidence type="ECO:0000313" key="3">
    <source>
        <dbReference type="Proteomes" id="UP000034224"/>
    </source>
</evidence>
<keyword evidence="1" id="KW-0472">Membrane</keyword>
<comment type="caution">
    <text evidence="2">The sequence shown here is derived from an EMBL/GenBank/DDBJ whole genome shotgun (WGS) entry which is preliminary data.</text>
</comment>
<dbReference type="Proteomes" id="UP000034224">
    <property type="component" value="Unassembled WGS sequence"/>
</dbReference>
<evidence type="ECO:0000313" key="2">
    <source>
        <dbReference type="EMBL" id="KKW14489.1"/>
    </source>
</evidence>
<name>A0A0G1Z6G3_9BACT</name>
<proteinExistence type="predicted"/>
<accession>A0A0G1Z6G3</accession>
<sequence length="217" mass="23139">MKTLKTNSGQILLEVLVAVSIAALILILGAQLIYVSLQGSKVSSEKNAAFGLLEETFETVRNSALENWTSFFGLSHGSTNYYPQKSSGKWVVATGTESIVINAINYSRSFIIKNVCRDNATREISGITDSDGSTVTCADISGSSFDASTQKITATVSWPGGETLSDSEFITRWRNKTCVQADWTSTGGGTNFCPATVYESQTNITPGTNLVICSGGC</sequence>
<organism evidence="2 3">
    <name type="scientific">Candidatus Jorgensenbacteria bacterium GW2011_GWB1_50_10</name>
    <dbReference type="NCBI Taxonomy" id="1618665"/>
    <lineage>
        <taxon>Bacteria</taxon>
        <taxon>Candidatus Joergenseniibacteriota</taxon>
    </lineage>
</organism>
<dbReference type="EMBL" id="LCQK01000008">
    <property type="protein sequence ID" value="KKW14489.1"/>
    <property type="molecule type" value="Genomic_DNA"/>
</dbReference>
<dbReference type="AlphaFoldDB" id="A0A0G1Z6G3"/>